<dbReference type="EMBL" id="ACPB03000839">
    <property type="status" value="NOT_ANNOTATED_CDS"/>
    <property type="molecule type" value="Genomic_DNA"/>
</dbReference>
<dbReference type="HOGENOM" id="CLU_2018053_0_0_1"/>
<organism evidence="1 2">
    <name type="scientific">Rhodnius prolixus</name>
    <name type="common">Triatomid bug</name>
    <dbReference type="NCBI Taxonomy" id="13249"/>
    <lineage>
        <taxon>Eukaryota</taxon>
        <taxon>Metazoa</taxon>
        <taxon>Ecdysozoa</taxon>
        <taxon>Arthropoda</taxon>
        <taxon>Hexapoda</taxon>
        <taxon>Insecta</taxon>
        <taxon>Pterygota</taxon>
        <taxon>Neoptera</taxon>
        <taxon>Paraneoptera</taxon>
        <taxon>Hemiptera</taxon>
        <taxon>Heteroptera</taxon>
        <taxon>Panheteroptera</taxon>
        <taxon>Cimicomorpha</taxon>
        <taxon>Reduviidae</taxon>
        <taxon>Triatominae</taxon>
        <taxon>Rhodnius</taxon>
    </lineage>
</organism>
<evidence type="ECO:0000313" key="1">
    <source>
        <dbReference type="EnsemblMetazoa" id="RPRC013865-PA"/>
    </source>
</evidence>
<accession>T1IC45</accession>
<reference evidence="1" key="1">
    <citation type="submission" date="2015-05" db="UniProtKB">
        <authorList>
            <consortium name="EnsemblMetazoa"/>
        </authorList>
    </citation>
    <scope>IDENTIFICATION</scope>
</reference>
<proteinExistence type="predicted"/>
<dbReference type="AlphaFoldDB" id="T1IC45"/>
<dbReference type="Proteomes" id="UP000015103">
    <property type="component" value="Unassembled WGS sequence"/>
</dbReference>
<sequence length="123" mass="13785">MEGNSEPVNYEETGCYRNRMLQKQDATETGCYRNRMLQKQDATETGYLKSGITNTVADMSKEPVPIKDTEGKDSKVTGSSCLALRSAVAKLNRLDDFYCEKIGTGFFSEVFKYPGGRLRLFGE</sequence>
<keyword evidence="2" id="KW-1185">Reference proteome</keyword>
<name>T1IC45_RHOPR</name>
<dbReference type="eggNOG" id="ENOG502SGJ7">
    <property type="taxonomic scope" value="Eukaryota"/>
</dbReference>
<protein>
    <recommendedName>
        <fullName evidence="3">Protein kinase domain-containing protein</fullName>
    </recommendedName>
</protein>
<dbReference type="EMBL" id="ACPB03000841">
    <property type="status" value="NOT_ANNOTATED_CDS"/>
    <property type="molecule type" value="Genomic_DNA"/>
</dbReference>
<dbReference type="InParanoid" id="T1IC45"/>
<dbReference type="EMBL" id="ACPB03000840">
    <property type="status" value="NOT_ANNOTATED_CDS"/>
    <property type="molecule type" value="Genomic_DNA"/>
</dbReference>
<evidence type="ECO:0000313" key="2">
    <source>
        <dbReference type="Proteomes" id="UP000015103"/>
    </source>
</evidence>
<dbReference type="VEuPathDB" id="VectorBase:RPRC013865"/>
<dbReference type="EnsemblMetazoa" id="RPRC013865-RA">
    <property type="protein sequence ID" value="RPRC013865-PA"/>
    <property type="gene ID" value="RPRC013865"/>
</dbReference>
<dbReference type="STRING" id="13249.T1IC45"/>
<evidence type="ECO:0008006" key="3">
    <source>
        <dbReference type="Google" id="ProtNLM"/>
    </source>
</evidence>